<protein>
    <submittedName>
        <fullName evidence="1">Uncharacterized protein</fullName>
    </submittedName>
</protein>
<dbReference type="EMBL" id="GBRH01258028">
    <property type="protein sequence ID" value="JAD39867.1"/>
    <property type="molecule type" value="Transcribed_RNA"/>
</dbReference>
<dbReference type="AlphaFoldDB" id="A0A0A8ZYK4"/>
<organism evidence="1">
    <name type="scientific">Arundo donax</name>
    <name type="common">Giant reed</name>
    <name type="synonym">Donax arundinaceus</name>
    <dbReference type="NCBI Taxonomy" id="35708"/>
    <lineage>
        <taxon>Eukaryota</taxon>
        <taxon>Viridiplantae</taxon>
        <taxon>Streptophyta</taxon>
        <taxon>Embryophyta</taxon>
        <taxon>Tracheophyta</taxon>
        <taxon>Spermatophyta</taxon>
        <taxon>Magnoliopsida</taxon>
        <taxon>Liliopsida</taxon>
        <taxon>Poales</taxon>
        <taxon>Poaceae</taxon>
        <taxon>PACMAD clade</taxon>
        <taxon>Arundinoideae</taxon>
        <taxon>Arundineae</taxon>
        <taxon>Arundo</taxon>
    </lineage>
</organism>
<name>A0A0A8ZYK4_ARUDO</name>
<accession>A0A0A8ZYK4</accession>
<reference evidence="1" key="1">
    <citation type="submission" date="2014-09" db="EMBL/GenBank/DDBJ databases">
        <authorList>
            <person name="Magalhaes I.L.F."/>
            <person name="Oliveira U."/>
            <person name="Santos F.R."/>
            <person name="Vidigal T.H.D.A."/>
            <person name="Brescovit A.D."/>
            <person name="Santos A.J."/>
        </authorList>
    </citation>
    <scope>NUCLEOTIDE SEQUENCE</scope>
    <source>
        <tissue evidence="1">Shoot tissue taken approximately 20 cm above the soil surface</tissue>
    </source>
</reference>
<evidence type="ECO:0000313" key="1">
    <source>
        <dbReference type="EMBL" id="JAD39867.1"/>
    </source>
</evidence>
<proteinExistence type="predicted"/>
<sequence>MQAGVDRIYSLRFDWIYLLKCCFFYSAVEEKLLW</sequence>
<reference evidence="1" key="2">
    <citation type="journal article" date="2015" name="Data Brief">
        <title>Shoot transcriptome of the giant reed, Arundo donax.</title>
        <authorList>
            <person name="Barrero R.A."/>
            <person name="Guerrero F.D."/>
            <person name="Moolhuijzen P."/>
            <person name="Goolsby J.A."/>
            <person name="Tidwell J."/>
            <person name="Bellgard S.E."/>
            <person name="Bellgard M.I."/>
        </authorList>
    </citation>
    <scope>NUCLEOTIDE SEQUENCE</scope>
    <source>
        <tissue evidence="1">Shoot tissue taken approximately 20 cm above the soil surface</tissue>
    </source>
</reference>